<evidence type="ECO:0000313" key="3">
    <source>
        <dbReference type="Proteomes" id="UP001152484"/>
    </source>
</evidence>
<feature type="region of interest" description="Disordered" evidence="1">
    <location>
        <begin position="1"/>
        <end position="114"/>
    </location>
</feature>
<feature type="compositionally biased region" description="Polar residues" evidence="1">
    <location>
        <begin position="1"/>
        <end position="10"/>
    </location>
</feature>
<feature type="compositionally biased region" description="Polar residues" evidence="1">
    <location>
        <begin position="64"/>
        <end position="73"/>
    </location>
</feature>
<proteinExistence type="predicted"/>
<feature type="compositionally biased region" description="Basic and acidic residues" evidence="1">
    <location>
        <begin position="80"/>
        <end position="101"/>
    </location>
</feature>
<dbReference type="EMBL" id="CAMAPE010000003">
    <property type="protein sequence ID" value="CAH9055650.1"/>
    <property type="molecule type" value="Genomic_DNA"/>
</dbReference>
<name>A0A9P0YHK5_CUSEU</name>
<evidence type="ECO:0000256" key="1">
    <source>
        <dbReference type="SAM" id="MobiDB-lite"/>
    </source>
</evidence>
<feature type="compositionally biased region" description="Acidic residues" evidence="1">
    <location>
        <begin position="53"/>
        <end position="63"/>
    </location>
</feature>
<feature type="compositionally biased region" description="Acidic residues" evidence="1">
    <location>
        <begin position="28"/>
        <end position="41"/>
    </location>
</feature>
<sequence length="114" mass="12827">MSDAQLQQLLVHQDGRFYQQHDIPDIKEEFEDEDMEEEDPATVEHEQGSSQTPDDDTNNEDEAGSSQPDTSLGISGGYDGADRHIKARRPVEYAKLKDKGKQTQISRFASGQPY</sequence>
<reference evidence="2" key="1">
    <citation type="submission" date="2022-07" db="EMBL/GenBank/DDBJ databases">
        <authorList>
            <person name="Macas J."/>
            <person name="Novak P."/>
            <person name="Neumann P."/>
        </authorList>
    </citation>
    <scope>NUCLEOTIDE SEQUENCE</scope>
</reference>
<dbReference type="AlphaFoldDB" id="A0A9P0YHK5"/>
<dbReference type="OrthoDB" id="1666603at2759"/>
<feature type="non-terminal residue" evidence="2">
    <location>
        <position position="1"/>
    </location>
</feature>
<feature type="compositionally biased region" description="Polar residues" evidence="1">
    <location>
        <begin position="102"/>
        <end position="114"/>
    </location>
</feature>
<evidence type="ECO:0000313" key="2">
    <source>
        <dbReference type="EMBL" id="CAH9055650.1"/>
    </source>
</evidence>
<comment type="caution">
    <text evidence="2">The sequence shown here is derived from an EMBL/GenBank/DDBJ whole genome shotgun (WGS) entry which is preliminary data.</text>
</comment>
<keyword evidence="3" id="KW-1185">Reference proteome</keyword>
<gene>
    <name evidence="2" type="ORF">CEURO_LOCUS840</name>
</gene>
<protein>
    <submittedName>
        <fullName evidence="2">Uncharacterized protein</fullName>
    </submittedName>
</protein>
<dbReference type="Proteomes" id="UP001152484">
    <property type="component" value="Unassembled WGS sequence"/>
</dbReference>
<accession>A0A9P0YHK5</accession>
<organism evidence="2 3">
    <name type="scientific">Cuscuta europaea</name>
    <name type="common">European dodder</name>
    <dbReference type="NCBI Taxonomy" id="41803"/>
    <lineage>
        <taxon>Eukaryota</taxon>
        <taxon>Viridiplantae</taxon>
        <taxon>Streptophyta</taxon>
        <taxon>Embryophyta</taxon>
        <taxon>Tracheophyta</taxon>
        <taxon>Spermatophyta</taxon>
        <taxon>Magnoliopsida</taxon>
        <taxon>eudicotyledons</taxon>
        <taxon>Gunneridae</taxon>
        <taxon>Pentapetalae</taxon>
        <taxon>asterids</taxon>
        <taxon>lamiids</taxon>
        <taxon>Solanales</taxon>
        <taxon>Convolvulaceae</taxon>
        <taxon>Cuscuteae</taxon>
        <taxon>Cuscuta</taxon>
        <taxon>Cuscuta subgen. Cuscuta</taxon>
    </lineage>
</organism>